<evidence type="ECO:0008006" key="4">
    <source>
        <dbReference type="Google" id="ProtNLM"/>
    </source>
</evidence>
<dbReference type="SUPFAM" id="SSF53850">
    <property type="entry name" value="Periplasmic binding protein-like II"/>
    <property type="match status" value="1"/>
</dbReference>
<dbReference type="EMBL" id="JBHRSD010000006">
    <property type="protein sequence ID" value="MFC3031541.1"/>
    <property type="molecule type" value="Genomic_DNA"/>
</dbReference>
<organism evidence="2 3">
    <name type="scientific">Pseudoalteromonas fenneropenaei</name>
    <dbReference type="NCBI Taxonomy" id="1737459"/>
    <lineage>
        <taxon>Bacteria</taxon>
        <taxon>Pseudomonadati</taxon>
        <taxon>Pseudomonadota</taxon>
        <taxon>Gammaproteobacteria</taxon>
        <taxon>Alteromonadales</taxon>
        <taxon>Pseudoalteromonadaceae</taxon>
        <taxon>Pseudoalteromonas</taxon>
    </lineage>
</organism>
<reference evidence="3" key="1">
    <citation type="journal article" date="2019" name="Int. J. Syst. Evol. Microbiol.">
        <title>The Global Catalogue of Microorganisms (GCM) 10K type strain sequencing project: providing services to taxonomists for standard genome sequencing and annotation.</title>
        <authorList>
            <consortium name="The Broad Institute Genomics Platform"/>
            <consortium name="The Broad Institute Genome Sequencing Center for Infectious Disease"/>
            <person name="Wu L."/>
            <person name="Ma J."/>
        </authorList>
    </citation>
    <scope>NUCLEOTIDE SEQUENCE [LARGE SCALE GENOMIC DNA]</scope>
    <source>
        <strain evidence="3">KCTC 42730</strain>
    </source>
</reference>
<proteinExistence type="predicted"/>
<keyword evidence="1" id="KW-0732">Signal</keyword>
<evidence type="ECO:0000256" key="1">
    <source>
        <dbReference type="SAM" id="SignalP"/>
    </source>
</evidence>
<sequence length="284" mass="32425">MRLIIAGLLCVFSGLCSAAYLRIQVPTGIYPAIGEAPTDIGATMFAHLTRLLEGKVEIESLEVDPKQEWRILQENPYACFYNKVKTPEREKLAIFSRFPMVAFPSFRLVTNGKLSLPAEIDLATAITEHHLKIGVAKERSYGEHIDKLIAEMPHAFVFTSSYQETLAQRQLLLSGKIDAMLEYSEVMLEYFRANRAARQLKFHTISGESPVVFGYIACARSSQGKMAIAEFENAMRQNSYFEYMINMYRLAFAETEYFLLKSELEKAYHRTNHITAQRLGKRLR</sequence>
<accession>A0ABV7CG50</accession>
<evidence type="ECO:0000313" key="3">
    <source>
        <dbReference type="Proteomes" id="UP001595453"/>
    </source>
</evidence>
<dbReference type="Proteomes" id="UP001595453">
    <property type="component" value="Unassembled WGS sequence"/>
</dbReference>
<evidence type="ECO:0000313" key="2">
    <source>
        <dbReference type="EMBL" id="MFC3031541.1"/>
    </source>
</evidence>
<comment type="caution">
    <text evidence="2">The sequence shown here is derived from an EMBL/GenBank/DDBJ whole genome shotgun (WGS) entry which is preliminary data.</text>
</comment>
<protein>
    <recommendedName>
        <fullName evidence="4">Transporter substrate-binding domain-containing protein</fullName>
    </recommendedName>
</protein>
<feature type="signal peptide" evidence="1">
    <location>
        <begin position="1"/>
        <end position="18"/>
    </location>
</feature>
<name>A0ABV7CG50_9GAMM</name>
<keyword evidence="3" id="KW-1185">Reference proteome</keyword>
<gene>
    <name evidence="2" type="ORF">ACFOEE_03260</name>
</gene>
<dbReference type="Gene3D" id="3.40.190.10">
    <property type="entry name" value="Periplasmic binding protein-like II"/>
    <property type="match status" value="2"/>
</dbReference>
<feature type="chain" id="PRO_5046005402" description="Transporter substrate-binding domain-containing protein" evidence="1">
    <location>
        <begin position="19"/>
        <end position="284"/>
    </location>
</feature>
<dbReference type="RefSeq" id="WP_377120868.1">
    <property type="nucleotide sequence ID" value="NZ_JBHRSD010000006.1"/>
</dbReference>